<evidence type="ECO:0000256" key="2">
    <source>
        <dbReference type="ARBA" id="ARBA00007560"/>
    </source>
</evidence>
<evidence type="ECO:0000313" key="4">
    <source>
        <dbReference type="EMBL" id="TKA72357.1"/>
    </source>
</evidence>
<dbReference type="OrthoDB" id="10260285at2759"/>
<dbReference type="InterPro" id="IPR007133">
    <property type="entry name" value="RNA_pol_II-assoc_Paf1"/>
</dbReference>
<comment type="caution">
    <text evidence="4">The sequence shown here is derived from an EMBL/GenBank/DDBJ whole genome shotgun (WGS) entry which is preliminary data.</text>
</comment>
<comment type="similarity">
    <text evidence="2">Belongs to the PAF1 family.</text>
</comment>
<name>A0A4U0X996_9PEZI</name>
<sequence length="463" mass="51511">MATSGARPERVYHQDYIARIRYSNALPPPPNPPKLLDIPNTGLASGQYTSAGFASRLAREQPLNIEADAELGMPIDLIGLPGIFDGDESALQGPAVPPPIHPHDKALLRPLATLGKPASVTSGVSFLRRTEYISSGADRMRFESSTSKDLLRVRNNTRKRRKPDVAKDDPINIARSIVKGFDLAYPQDAYTGPDSNQNLLGAEVSPAEKDAWTHPRHPTKPDLKLLDSYPVLPHVESLPAIGNYNVIKYITNPVAASSTYDSRLDVAVLRPLDLRLDQIQHYEDATQAHEEDPTKPVPSAMFDYELFLPESEESVAGIKRVLDVNDPEKEDAGLYDSELKYTKDQGAFCYRKVRTYETYQQVADSEEGYGDTVALALHDAEIDNHAIQAGHRLQKGAYYYPVRHRTFIRPKRAGRPRLGMDQNQMTDEQLDELRLLIKEPEGEELEKRATNAALLEGQAVVEA</sequence>
<protein>
    <recommendedName>
        <fullName evidence="6">Paf1-domain-containing protein</fullName>
    </recommendedName>
</protein>
<dbReference type="EMBL" id="NAJN01000504">
    <property type="protein sequence ID" value="TKA72357.1"/>
    <property type="molecule type" value="Genomic_DNA"/>
</dbReference>
<dbReference type="GO" id="GO:0006368">
    <property type="term" value="P:transcription elongation by RNA polymerase II"/>
    <property type="evidence" value="ECO:0007669"/>
    <property type="project" value="InterPro"/>
</dbReference>
<evidence type="ECO:0000256" key="1">
    <source>
        <dbReference type="ARBA" id="ARBA00004123"/>
    </source>
</evidence>
<keyword evidence="5" id="KW-1185">Reference proteome</keyword>
<organism evidence="4 5">
    <name type="scientific">Cryomyces minteri</name>
    <dbReference type="NCBI Taxonomy" id="331657"/>
    <lineage>
        <taxon>Eukaryota</taxon>
        <taxon>Fungi</taxon>
        <taxon>Dikarya</taxon>
        <taxon>Ascomycota</taxon>
        <taxon>Pezizomycotina</taxon>
        <taxon>Dothideomycetes</taxon>
        <taxon>Dothideomycetes incertae sedis</taxon>
        <taxon>Cryomyces</taxon>
    </lineage>
</organism>
<dbReference type="GO" id="GO:0000993">
    <property type="term" value="F:RNA polymerase II complex binding"/>
    <property type="evidence" value="ECO:0007669"/>
    <property type="project" value="TreeGrafter"/>
</dbReference>
<dbReference type="PANTHER" id="PTHR23188">
    <property type="entry name" value="RNA POLYMERASE II-ASSOCIATED FACTOR 1 HOMOLOG"/>
    <property type="match status" value="1"/>
</dbReference>
<accession>A0A4U0X996</accession>
<dbReference type="PANTHER" id="PTHR23188:SF12">
    <property type="entry name" value="RNA POLYMERASE II-ASSOCIATED FACTOR 1 HOMOLOG"/>
    <property type="match status" value="1"/>
</dbReference>
<dbReference type="AlphaFoldDB" id="A0A4U0X996"/>
<dbReference type="GO" id="GO:0016593">
    <property type="term" value="C:Cdc73/Paf1 complex"/>
    <property type="evidence" value="ECO:0007669"/>
    <property type="project" value="InterPro"/>
</dbReference>
<evidence type="ECO:0000256" key="3">
    <source>
        <dbReference type="ARBA" id="ARBA00023242"/>
    </source>
</evidence>
<evidence type="ECO:0000313" key="5">
    <source>
        <dbReference type="Proteomes" id="UP000308768"/>
    </source>
</evidence>
<gene>
    <name evidence="4" type="ORF">B0A49_06050</name>
</gene>
<dbReference type="STRING" id="331657.A0A4U0X996"/>
<dbReference type="GO" id="GO:0003682">
    <property type="term" value="F:chromatin binding"/>
    <property type="evidence" value="ECO:0007669"/>
    <property type="project" value="TreeGrafter"/>
</dbReference>
<proteinExistence type="inferred from homology"/>
<dbReference type="Pfam" id="PF03985">
    <property type="entry name" value="Paf1"/>
    <property type="match status" value="1"/>
</dbReference>
<keyword evidence="3" id="KW-0539">Nucleus</keyword>
<reference evidence="4 5" key="1">
    <citation type="submission" date="2017-03" db="EMBL/GenBank/DDBJ databases">
        <title>Genomes of endolithic fungi from Antarctica.</title>
        <authorList>
            <person name="Coleine C."/>
            <person name="Masonjones S."/>
            <person name="Stajich J.E."/>
        </authorList>
    </citation>
    <scope>NUCLEOTIDE SEQUENCE [LARGE SCALE GENOMIC DNA]</scope>
    <source>
        <strain evidence="4 5">CCFEE 5187</strain>
    </source>
</reference>
<dbReference type="Proteomes" id="UP000308768">
    <property type="component" value="Unassembled WGS sequence"/>
</dbReference>
<evidence type="ECO:0008006" key="6">
    <source>
        <dbReference type="Google" id="ProtNLM"/>
    </source>
</evidence>
<comment type="subcellular location">
    <subcellularLocation>
        <location evidence="1">Nucleus</location>
    </subcellularLocation>
</comment>